<dbReference type="PROSITE" id="PS51257">
    <property type="entry name" value="PROKAR_LIPOPROTEIN"/>
    <property type="match status" value="1"/>
</dbReference>
<dbReference type="AlphaFoldDB" id="A0A6M1PTB2"/>
<protein>
    <submittedName>
        <fullName evidence="1">Uncharacterized protein</fullName>
    </submittedName>
</protein>
<dbReference type="Proteomes" id="UP000480151">
    <property type="component" value="Unassembled WGS sequence"/>
</dbReference>
<sequence length="186" mass="21284">MKKTKLLICYISFGLILLTSCSEDSNKLETSYNNGEKITINSDKTEQTKEPSQSMFRIDMQVPKTIKVGDSFEVKGFLINTSNTVWSIFHGADIFTYAIYDNKGELIPRHEDTIAVNDIGISTTLKPNSKYKYDGQEHVSTKLYKLTVNKPGEYKIIGQAEFNINYNNKDYEFQIKSEPQEIIVKK</sequence>
<organism evidence="1 2">
    <name type="scientific">Paenibacillus apii</name>
    <dbReference type="NCBI Taxonomy" id="1850370"/>
    <lineage>
        <taxon>Bacteria</taxon>
        <taxon>Bacillati</taxon>
        <taxon>Bacillota</taxon>
        <taxon>Bacilli</taxon>
        <taxon>Bacillales</taxon>
        <taxon>Paenibacillaceae</taxon>
        <taxon>Paenibacillus</taxon>
    </lineage>
</organism>
<reference evidence="1 2" key="1">
    <citation type="submission" date="2020-02" db="EMBL/GenBank/DDBJ databases">
        <authorList>
            <person name="Gao J."/>
            <person name="Sun J."/>
        </authorList>
    </citation>
    <scope>NUCLEOTIDE SEQUENCE [LARGE SCALE GENOMIC DNA]</scope>
    <source>
        <strain evidence="1 2">7124</strain>
    </source>
</reference>
<dbReference type="EMBL" id="JAAKGU010000005">
    <property type="protein sequence ID" value="NGM83481.1"/>
    <property type="molecule type" value="Genomic_DNA"/>
</dbReference>
<proteinExistence type="predicted"/>
<evidence type="ECO:0000313" key="1">
    <source>
        <dbReference type="EMBL" id="NGM83481.1"/>
    </source>
</evidence>
<keyword evidence="2" id="KW-1185">Reference proteome</keyword>
<dbReference type="RefSeq" id="WP_165098979.1">
    <property type="nucleotide sequence ID" value="NZ_JAAKGU010000005.1"/>
</dbReference>
<accession>A0A6M1PTB2</accession>
<gene>
    <name evidence="1" type="ORF">G5B47_13750</name>
</gene>
<comment type="caution">
    <text evidence="1">The sequence shown here is derived from an EMBL/GenBank/DDBJ whole genome shotgun (WGS) entry which is preliminary data.</text>
</comment>
<evidence type="ECO:0000313" key="2">
    <source>
        <dbReference type="Proteomes" id="UP000480151"/>
    </source>
</evidence>
<name>A0A6M1PTB2_9BACL</name>